<reference evidence="3 4" key="1">
    <citation type="submission" date="2019-04" db="EMBL/GenBank/DDBJ databases">
        <title>Altererythrobacter aquimixticola sp. nov., isolated from sediment of junction between the ocean and a freshwater spring.</title>
        <authorList>
            <person name="Yoon J.-H."/>
        </authorList>
    </citation>
    <scope>NUCLEOTIDE SEQUENCE [LARGE SCALE GENOMIC DNA]</scope>
    <source>
        <strain evidence="3 4">SSKS-13</strain>
    </source>
</reference>
<feature type="signal peptide" evidence="2">
    <location>
        <begin position="1"/>
        <end position="22"/>
    </location>
</feature>
<gene>
    <name evidence="3" type="ORF">E5222_09370</name>
</gene>
<evidence type="ECO:0000256" key="2">
    <source>
        <dbReference type="SAM" id="SignalP"/>
    </source>
</evidence>
<keyword evidence="4" id="KW-1185">Reference proteome</keyword>
<comment type="caution">
    <text evidence="3">The sequence shown here is derived from an EMBL/GenBank/DDBJ whole genome shotgun (WGS) entry which is preliminary data.</text>
</comment>
<feature type="chain" id="PRO_5020647756" description="Lipoprotein antigen" evidence="2">
    <location>
        <begin position="23"/>
        <end position="175"/>
    </location>
</feature>
<sequence>MNMRFVAPLACAAALLSACSSADEPAEEAAPETPAPVLTNSPTPIAAPDGSPLAPGSWSINESASGASATFGQADTDPLVNITCNRESNGLTLSINTPKLGSQAWVIEAGGTAARLDTMSNGEVVPYQVAAIALDAPVFGGFVQPGGTIEMTGPAGEVIRLPTAPGIRRVFEACA</sequence>
<feature type="region of interest" description="Disordered" evidence="1">
    <location>
        <begin position="25"/>
        <end position="52"/>
    </location>
</feature>
<name>A0A4V6UGB2_9SPHN</name>
<accession>A0A4V6UGB2</accession>
<dbReference type="Proteomes" id="UP000309389">
    <property type="component" value="Unassembled WGS sequence"/>
</dbReference>
<evidence type="ECO:0000313" key="4">
    <source>
        <dbReference type="Proteomes" id="UP000309389"/>
    </source>
</evidence>
<dbReference type="EMBL" id="SSHH01000002">
    <property type="protein sequence ID" value="TIX50473.1"/>
    <property type="molecule type" value="Genomic_DNA"/>
</dbReference>
<dbReference type="PROSITE" id="PS51257">
    <property type="entry name" value="PROKAR_LIPOPROTEIN"/>
    <property type="match status" value="1"/>
</dbReference>
<dbReference type="RefSeq" id="WP_136693494.1">
    <property type="nucleotide sequence ID" value="NZ_SSHH01000002.1"/>
</dbReference>
<dbReference type="AlphaFoldDB" id="A0A4V6UGB2"/>
<evidence type="ECO:0000256" key="1">
    <source>
        <dbReference type="SAM" id="MobiDB-lite"/>
    </source>
</evidence>
<proteinExistence type="predicted"/>
<evidence type="ECO:0000313" key="3">
    <source>
        <dbReference type="EMBL" id="TIX50473.1"/>
    </source>
</evidence>
<dbReference type="OrthoDB" id="7410132at2"/>
<protein>
    <recommendedName>
        <fullName evidence="5">Lipoprotein antigen</fullName>
    </recommendedName>
</protein>
<evidence type="ECO:0008006" key="5">
    <source>
        <dbReference type="Google" id="ProtNLM"/>
    </source>
</evidence>
<keyword evidence="2" id="KW-0732">Signal</keyword>
<organism evidence="3 4">
    <name type="scientific">Alteraurantiacibacter aquimixticola</name>
    <dbReference type="NCBI Taxonomy" id="2489173"/>
    <lineage>
        <taxon>Bacteria</taxon>
        <taxon>Pseudomonadati</taxon>
        <taxon>Pseudomonadota</taxon>
        <taxon>Alphaproteobacteria</taxon>
        <taxon>Sphingomonadales</taxon>
        <taxon>Erythrobacteraceae</taxon>
        <taxon>Alteraurantiacibacter</taxon>
    </lineage>
</organism>